<dbReference type="RefSeq" id="WP_194866188.1">
    <property type="nucleotide sequence ID" value="NZ_ARXX01000078.1"/>
</dbReference>
<feature type="domain" description="LysM" evidence="5">
    <location>
        <begin position="401"/>
        <end position="444"/>
    </location>
</feature>
<dbReference type="CDD" id="cd02696">
    <property type="entry name" value="MurNAc-LAA"/>
    <property type="match status" value="1"/>
</dbReference>
<protein>
    <recommendedName>
        <fullName evidence="2">N-acetylmuramoyl-L-alanine amidase</fullName>
        <ecNumber evidence="2">3.5.1.28</ecNumber>
    </recommendedName>
</protein>
<dbReference type="PANTHER" id="PTHR30404">
    <property type="entry name" value="N-ACETYLMURAMOYL-L-ALANINE AMIDASE"/>
    <property type="match status" value="1"/>
</dbReference>
<dbReference type="CDD" id="cd00118">
    <property type="entry name" value="LysM"/>
    <property type="match status" value="1"/>
</dbReference>
<gene>
    <name evidence="6" type="ORF">Y5W_03444</name>
</gene>
<dbReference type="Gene3D" id="3.10.350.10">
    <property type="entry name" value="LysM domain"/>
    <property type="match status" value="1"/>
</dbReference>
<dbReference type="Pfam" id="PF11741">
    <property type="entry name" value="AMIN"/>
    <property type="match status" value="1"/>
</dbReference>
<dbReference type="Pfam" id="PF01476">
    <property type="entry name" value="LysM"/>
    <property type="match status" value="1"/>
</dbReference>
<dbReference type="SUPFAM" id="SSF53187">
    <property type="entry name" value="Zn-dependent exopeptidases"/>
    <property type="match status" value="1"/>
</dbReference>
<reference evidence="6 7" key="1">
    <citation type="submission" date="2012-09" db="EMBL/GenBank/DDBJ databases">
        <title>Genome Sequence of alkane-degrading Bacterium Alcanivorax sp. 521-1.</title>
        <authorList>
            <person name="Lai Q."/>
            <person name="Shao Z."/>
        </authorList>
    </citation>
    <scope>NUCLEOTIDE SEQUENCE [LARGE SCALE GENOMIC DNA]</scope>
    <source>
        <strain evidence="6 7">521-1</strain>
    </source>
</reference>
<dbReference type="InterPro" id="IPR018392">
    <property type="entry name" value="LysM"/>
</dbReference>
<dbReference type="SMART" id="SM00257">
    <property type="entry name" value="LysM"/>
    <property type="match status" value="1"/>
</dbReference>
<dbReference type="EMBL" id="ARXX01000078">
    <property type="protein sequence ID" value="MBF5058150.1"/>
    <property type="molecule type" value="Genomic_DNA"/>
</dbReference>
<evidence type="ECO:0000313" key="6">
    <source>
        <dbReference type="EMBL" id="MBF5058150.1"/>
    </source>
</evidence>
<dbReference type="Pfam" id="PF01520">
    <property type="entry name" value="Amidase_3"/>
    <property type="match status" value="1"/>
</dbReference>
<evidence type="ECO:0000256" key="1">
    <source>
        <dbReference type="ARBA" id="ARBA00001561"/>
    </source>
</evidence>
<feature type="signal peptide" evidence="4">
    <location>
        <begin position="1"/>
        <end position="30"/>
    </location>
</feature>
<comment type="caution">
    <text evidence="6">The sequence shown here is derived from an EMBL/GenBank/DDBJ whole genome shotgun (WGS) entry which is preliminary data.</text>
</comment>
<dbReference type="InterPro" id="IPR002508">
    <property type="entry name" value="MurNAc-LAA_cat"/>
</dbReference>
<feature type="chain" id="PRO_5045282977" description="N-acetylmuramoyl-L-alanine amidase" evidence="4">
    <location>
        <begin position="31"/>
        <end position="447"/>
    </location>
</feature>
<name>A0ABS0AXY5_9GAMM</name>
<organism evidence="6 7">
    <name type="scientific">Alloalcanivorax profundimaris</name>
    <dbReference type="NCBI Taxonomy" id="2735259"/>
    <lineage>
        <taxon>Bacteria</taxon>
        <taxon>Pseudomonadati</taxon>
        <taxon>Pseudomonadota</taxon>
        <taxon>Gammaproteobacteria</taxon>
        <taxon>Oceanospirillales</taxon>
        <taxon>Alcanivoracaceae</taxon>
        <taxon>Alloalcanivorax</taxon>
    </lineage>
</organism>
<dbReference type="Gene3D" id="2.60.40.3500">
    <property type="match status" value="1"/>
</dbReference>
<keyword evidence="3" id="KW-0378">Hydrolase</keyword>
<dbReference type="Proteomes" id="UP000662703">
    <property type="component" value="Unassembled WGS sequence"/>
</dbReference>
<keyword evidence="7" id="KW-1185">Reference proteome</keyword>
<dbReference type="InterPro" id="IPR050695">
    <property type="entry name" value="N-acetylmuramoyl_amidase_3"/>
</dbReference>
<dbReference type="EC" id="3.5.1.28" evidence="2"/>
<keyword evidence="4" id="KW-0732">Signal</keyword>
<evidence type="ECO:0000256" key="3">
    <source>
        <dbReference type="ARBA" id="ARBA00022801"/>
    </source>
</evidence>
<proteinExistence type="predicted"/>
<comment type="catalytic activity">
    <reaction evidence="1">
        <text>Hydrolyzes the link between N-acetylmuramoyl residues and L-amino acid residues in certain cell-wall glycopeptides.</text>
        <dbReference type="EC" id="3.5.1.28"/>
    </reaction>
</comment>
<accession>A0ABS0AXY5</accession>
<evidence type="ECO:0000256" key="2">
    <source>
        <dbReference type="ARBA" id="ARBA00011901"/>
    </source>
</evidence>
<sequence length="447" mass="49246">MANTERATLPRLMALCLLALGCLATVPAAAVTVDSVRLHRAPDHTRIVFDLPEPVEHSLDKLADPDRVVVDLPDTELDFDMASLDVSDSPIKDIRVGKHPDMTRVVFDLNEAVRPRTNLLKPVAPHNWRLVVDLFDKDPRPVKTLDKPEAAAGEPREMIVAIDAGHGGEDPGASGPGNLREKDVVLQIAKKLKARIDAHDGMKAVMVRDGDYYVPLAERRRIARQDNHADVFISIHADAFTDPRAHGASVFALSNRGATSARARYLAKMANESDKVAGVYEEEKDDSNLLSVLADMRMSGSMAHSLYLGRQILAEMGQITRLHGGRDTVEQAAFVVLKEPEMVSVLVETGFISNKEEARNLRSSAHQDKLARSIEAGVERYFRTHPAPGSWFAAQRSQNGDQYRIRPGDTLSGIARRHQVTEQSLRAANNIEDDRIIVGQTLVIPQS</sequence>
<dbReference type="SMART" id="SM00646">
    <property type="entry name" value="Ami_3"/>
    <property type="match status" value="1"/>
</dbReference>
<dbReference type="InterPro" id="IPR021731">
    <property type="entry name" value="AMIN_dom"/>
</dbReference>
<evidence type="ECO:0000313" key="7">
    <source>
        <dbReference type="Proteomes" id="UP000662703"/>
    </source>
</evidence>
<dbReference type="SUPFAM" id="SSF54106">
    <property type="entry name" value="LysM domain"/>
    <property type="match status" value="1"/>
</dbReference>
<dbReference type="PROSITE" id="PS51782">
    <property type="entry name" value="LYSM"/>
    <property type="match status" value="1"/>
</dbReference>
<dbReference type="PANTHER" id="PTHR30404:SF0">
    <property type="entry name" value="N-ACETYLMURAMOYL-L-ALANINE AMIDASE AMIC"/>
    <property type="match status" value="1"/>
</dbReference>
<dbReference type="PROSITE" id="PS51257">
    <property type="entry name" value="PROKAR_LIPOPROTEIN"/>
    <property type="match status" value="1"/>
</dbReference>
<dbReference type="Gene3D" id="3.40.630.40">
    <property type="entry name" value="Zn-dependent exopeptidases"/>
    <property type="match status" value="1"/>
</dbReference>
<evidence type="ECO:0000256" key="4">
    <source>
        <dbReference type="SAM" id="SignalP"/>
    </source>
</evidence>
<evidence type="ECO:0000259" key="5">
    <source>
        <dbReference type="PROSITE" id="PS51782"/>
    </source>
</evidence>
<dbReference type="InterPro" id="IPR036779">
    <property type="entry name" value="LysM_dom_sf"/>
</dbReference>